<dbReference type="Proteomes" id="UP000326396">
    <property type="component" value="Linkage Group LG4"/>
</dbReference>
<dbReference type="InterPro" id="IPR036397">
    <property type="entry name" value="RNaseH_sf"/>
</dbReference>
<feature type="compositionally biased region" description="Pro residues" evidence="2">
    <location>
        <begin position="600"/>
        <end position="611"/>
    </location>
</feature>
<proteinExistence type="predicted"/>
<dbReference type="PROSITE" id="PS50994">
    <property type="entry name" value="INTEGRASE"/>
    <property type="match status" value="1"/>
</dbReference>
<dbReference type="Pfam" id="PF00665">
    <property type="entry name" value="rve"/>
    <property type="match status" value="1"/>
</dbReference>
<organism evidence="4 5">
    <name type="scientific">Mikania micrantha</name>
    <name type="common">bitter vine</name>
    <dbReference type="NCBI Taxonomy" id="192012"/>
    <lineage>
        <taxon>Eukaryota</taxon>
        <taxon>Viridiplantae</taxon>
        <taxon>Streptophyta</taxon>
        <taxon>Embryophyta</taxon>
        <taxon>Tracheophyta</taxon>
        <taxon>Spermatophyta</taxon>
        <taxon>Magnoliopsida</taxon>
        <taxon>eudicotyledons</taxon>
        <taxon>Gunneridae</taxon>
        <taxon>Pentapetalae</taxon>
        <taxon>asterids</taxon>
        <taxon>campanulids</taxon>
        <taxon>Asterales</taxon>
        <taxon>Asteraceae</taxon>
        <taxon>Asteroideae</taxon>
        <taxon>Heliantheae alliance</taxon>
        <taxon>Eupatorieae</taxon>
        <taxon>Mikania</taxon>
    </lineage>
</organism>
<dbReference type="PANTHER" id="PTHR42648">
    <property type="entry name" value="TRANSPOSASE, PUTATIVE-RELATED"/>
    <property type="match status" value="1"/>
</dbReference>
<dbReference type="AlphaFoldDB" id="A0A5N6N1Z1"/>
<comment type="caution">
    <text evidence="4">The sequence shown here is derived from an EMBL/GenBank/DDBJ whole genome shotgun (WGS) entry which is preliminary data.</text>
</comment>
<dbReference type="Pfam" id="PF22936">
    <property type="entry name" value="Pol_BBD"/>
    <property type="match status" value="1"/>
</dbReference>
<dbReference type="SUPFAM" id="SSF53098">
    <property type="entry name" value="Ribonuclease H-like"/>
    <property type="match status" value="1"/>
</dbReference>
<evidence type="ECO:0000259" key="3">
    <source>
        <dbReference type="PROSITE" id="PS50994"/>
    </source>
</evidence>
<feature type="compositionally biased region" description="Low complexity" evidence="2">
    <location>
        <begin position="622"/>
        <end position="631"/>
    </location>
</feature>
<keyword evidence="1" id="KW-0645">Protease</keyword>
<dbReference type="Gene3D" id="3.30.420.10">
    <property type="entry name" value="Ribonuclease H-like superfamily/Ribonuclease H"/>
    <property type="match status" value="1"/>
</dbReference>
<dbReference type="EMBL" id="SZYD01000014">
    <property type="protein sequence ID" value="KAD4180511.1"/>
    <property type="molecule type" value="Genomic_DNA"/>
</dbReference>
<reference evidence="4 5" key="1">
    <citation type="submission" date="2019-05" db="EMBL/GenBank/DDBJ databases">
        <title>Mikania micrantha, genome provides insights into the molecular mechanism of rapid growth.</title>
        <authorList>
            <person name="Liu B."/>
        </authorList>
    </citation>
    <scope>NUCLEOTIDE SEQUENCE [LARGE SCALE GENOMIC DNA]</scope>
    <source>
        <strain evidence="4">NLD-2019</strain>
        <tissue evidence="4">Leaf</tissue>
    </source>
</reference>
<dbReference type="GO" id="GO:0015074">
    <property type="term" value="P:DNA integration"/>
    <property type="evidence" value="ECO:0007669"/>
    <property type="project" value="InterPro"/>
</dbReference>
<dbReference type="SUPFAM" id="SSF48371">
    <property type="entry name" value="ARM repeat"/>
    <property type="match status" value="1"/>
</dbReference>
<dbReference type="InterPro" id="IPR025724">
    <property type="entry name" value="GAG-pre-integrase_dom"/>
</dbReference>
<dbReference type="Pfam" id="PF13976">
    <property type="entry name" value="gag_pre-integrs"/>
    <property type="match status" value="1"/>
</dbReference>
<name>A0A5N6N1Z1_9ASTR</name>
<dbReference type="InterPro" id="IPR016024">
    <property type="entry name" value="ARM-type_fold"/>
</dbReference>
<dbReference type="InterPro" id="IPR011989">
    <property type="entry name" value="ARM-like"/>
</dbReference>
<dbReference type="InterPro" id="IPR012337">
    <property type="entry name" value="RNaseH-like_sf"/>
</dbReference>
<evidence type="ECO:0000313" key="4">
    <source>
        <dbReference type="EMBL" id="KAD4180511.1"/>
    </source>
</evidence>
<dbReference type="PANTHER" id="PTHR42648:SF32">
    <property type="entry name" value="RIBONUCLEASE H-LIKE DOMAIN, GAG-PRE-INTEGRASE DOMAIN PROTEIN-RELATED"/>
    <property type="match status" value="1"/>
</dbReference>
<protein>
    <recommendedName>
        <fullName evidence="3">Integrase catalytic domain-containing protein</fullName>
    </recommendedName>
</protein>
<evidence type="ECO:0000313" key="5">
    <source>
        <dbReference type="Proteomes" id="UP000326396"/>
    </source>
</evidence>
<sequence length="656" mass="73680">MPKVLSFNLLRNHSELPYVWPVTCYPMPFFELLQPLKEQLANFISSLHGHVASLLRHMVGSVVVEHAYQLGIASQKQFILMELYSTEIHLFKDLALVKERRLVDILSKLNLQKAAIVRHMSVVVQPILEKRIVDHSILPKALRTLNHNSSLSAVGVGNSNSAFLYQSSTGATPVKPQTPARELNGQLSNSNYKRWYVDSGCFRHMTGDISQLSDVCDGSGGNVLFAGGEKRIISKRGTITHGTLSFSDVNFVAELSHSFLSLSHICDKGYSTDFTNKECLILKPGFVIPDDWILLPSQRKGNSYIIDMNLTPSSNETCLYSKIATHDAMLWHRRLGHANMKNLNRLAKNQLVRDLPVTDFFSIERCVDCAKGKQHRKPHKIKLINSIDSIMQLLHMDLFGPINVPSLSRNSYFLVIIDNFSRFTWVFFLSNKGETSKLIKQFVTLIENQLNSKVKGIRCENGTEFKNAILNQFCAEKGIARQYSAARTPQQNGVAERRNRTLIEAAHTLLCDSKLPTFFSAEAVNTACYVVESYNVHWLEENPTDADSGPAKIFDYATLFKSFQTQSEESSVHENFSENYLEEELLQSNKHQEVNNDPPGMNPTPQPPPALIPDSIVDIKETSSSSSEPTSLENISLDFLKSVPEEFMVDAATPTI</sequence>
<dbReference type="InterPro" id="IPR054722">
    <property type="entry name" value="PolX-like_BBD"/>
</dbReference>
<dbReference type="InterPro" id="IPR039537">
    <property type="entry name" value="Retrotran_Ty1/copia-like"/>
</dbReference>
<dbReference type="GO" id="GO:0006508">
    <property type="term" value="P:proteolysis"/>
    <property type="evidence" value="ECO:0007669"/>
    <property type="project" value="UniProtKB-KW"/>
</dbReference>
<evidence type="ECO:0000256" key="2">
    <source>
        <dbReference type="SAM" id="MobiDB-lite"/>
    </source>
</evidence>
<dbReference type="OrthoDB" id="1751476at2759"/>
<dbReference type="Gene3D" id="1.25.10.10">
    <property type="entry name" value="Leucine-rich Repeat Variant"/>
    <property type="match status" value="1"/>
</dbReference>
<gene>
    <name evidence="4" type="ORF">E3N88_29102</name>
</gene>
<keyword evidence="5" id="KW-1185">Reference proteome</keyword>
<dbReference type="InterPro" id="IPR001584">
    <property type="entry name" value="Integrase_cat-core"/>
</dbReference>
<accession>A0A5N6N1Z1</accession>
<evidence type="ECO:0000256" key="1">
    <source>
        <dbReference type="ARBA" id="ARBA00022670"/>
    </source>
</evidence>
<feature type="region of interest" description="Disordered" evidence="2">
    <location>
        <begin position="592"/>
        <end position="633"/>
    </location>
</feature>
<keyword evidence="1" id="KW-0378">Hydrolase</keyword>
<dbReference type="GO" id="GO:0008233">
    <property type="term" value="F:peptidase activity"/>
    <property type="evidence" value="ECO:0007669"/>
    <property type="project" value="UniProtKB-KW"/>
</dbReference>
<dbReference type="GO" id="GO:0003676">
    <property type="term" value="F:nucleic acid binding"/>
    <property type="evidence" value="ECO:0007669"/>
    <property type="project" value="InterPro"/>
</dbReference>
<feature type="domain" description="Integrase catalytic" evidence="3">
    <location>
        <begin position="374"/>
        <end position="558"/>
    </location>
</feature>